<dbReference type="EMBL" id="CP010975">
    <property type="protein sequence ID" value="AKE52135.1"/>
    <property type="molecule type" value="Genomic_DNA"/>
</dbReference>
<protein>
    <recommendedName>
        <fullName evidence="3">Chromosome segregation ATPase</fullName>
    </recommendedName>
</protein>
<dbReference type="HOGENOM" id="CLU_2382274_0_0_6"/>
<evidence type="ECO:0008006" key="3">
    <source>
        <dbReference type="Google" id="ProtNLM"/>
    </source>
</evidence>
<reference evidence="1 2" key="1">
    <citation type="submission" date="2015-02" db="EMBL/GenBank/DDBJ databases">
        <title>Complete genome sequence of Kangiella geojedonensis strain YCS-5T.</title>
        <authorList>
            <person name="Kim K.M."/>
        </authorList>
    </citation>
    <scope>NUCLEOTIDE SEQUENCE [LARGE SCALE GENOMIC DNA]</scope>
    <source>
        <strain evidence="1 2">YCS-5</strain>
    </source>
</reference>
<dbReference type="InterPro" id="IPR025516">
    <property type="entry name" value="DUF4404"/>
</dbReference>
<dbReference type="OrthoDB" id="4335607at2"/>
<dbReference type="Proteomes" id="UP000034071">
    <property type="component" value="Chromosome"/>
</dbReference>
<evidence type="ECO:0000313" key="1">
    <source>
        <dbReference type="EMBL" id="AKE52135.1"/>
    </source>
</evidence>
<proteinExistence type="predicted"/>
<sequence>MSQSEVESSKLTHLADELLTELDGRENLEKEEVLALAKLELIIESKLFQQDAEGNPEEYLIERFQERLYNFEREYPSLSSFIRRISNSLSNIGI</sequence>
<dbReference type="RefSeq" id="WP_046561239.1">
    <property type="nucleotide sequence ID" value="NZ_CP010975.1"/>
</dbReference>
<evidence type="ECO:0000313" key="2">
    <source>
        <dbReference type="Proteomes" id="UP000034071"/>
    </source>
</evidence>
<dbReference type="Pfam" id="PF14357">
    <property type="entry name" value="DUF4404"/>
    <property type="match status" value="1"/>
</dbReference>
<name>A0A0F6TQZ6_9GAMM</name>
<accession>A0A0F6TQZ6</accession>
<keyword evidence="2" id="KW-1185">Reference proteome</keyword>
<dbReference type="KEGG" id="kge:TQ33_1175"/>
<organism evidence="1 2">
    <name type="scientific">Kangiella geojedonensis</name>
    <dbReference type="NCBI Taxonomy" id="914150"/>
    <lineage>
        <taxon>Bacteria</taxon>
        <taxon>Pseudomonadati</taxon>
        <taxon>Pseudomonadota</taxon>
        <taxon>Gammaproteobacteria</taxon>
        <taxon>Kangiellales</taxon>
        <taxon>Kangiellaceae</taxon>
        <taxon>Kangiella</taxon>
    </lineage>
</organism>
<dbReference type="AlphaFoldDB" id="A0A0F6TQZ6"/>
<dbReference type="STRING" id="914150.TQ33_1175"/>
<gene>
    <name evidence="1" type="ORF">TQ33_1175</name>
</gene>